<dbReference type="Gene3D" id="1.20.1280.290">
    <property type="match status" value="2"/>
</dbReference>
<keyword evidence="4" id="KW-0677">Repeat</keyword>
<evidence type="ECO:0000256" key="9">
    <source>
        <dbReference type="SAM" id="Phobius"/>
    </source>
</evidence>
<dbReference type="PIRSF" id="PIRSF023381">
    <property type="entry name" value="MannP-dilichol_defect-1p"/>
    <property type="match status" value="1"/>
</dbReference>
<feature type="transmembrane region" description="Helical" evidence="9">
    <location>
        <begin position="236"/>
        <end position="256"/>
    </location>
</feature>
<proteinExistence type="inferred from homology"/>
<feature type="transmembrane region" description="Helical" evidence="9">
    <location>
        <begin position="55"/>
        <end position="74"/>
    </location>
</feature>
<dbReference type="VEuPathDB" id="TriTrypDB:BSAL_44045"/>
<dbReference type="OrthoDB" id="271506at2759"/>
<dbReference type="EMBL" id="CYKH01002179">
    <property type="protein sequence ID" value="CUG93662.1"/>
    <property type="molecule type" value="Genomic_DNA"/>
</dbReference>
<keyword evidence="2" id="KW-0813">Transport</keyword>
<keyword evidence="3 8" id="KW-0812">Transmembrane</keyword>
<keyword evidence="5 8" id="KW-1133">Transmembrane helix</keyword>
<evidence type="ECO:0000256" key="7">
    <source>
        <dbReference type="ARBA" id="ARBA00038475"/>
    </source>
</evidence>
<reference evidence="11" key="1">
    <citation type="submission" date="2015-09" db="EMBL/GenBank/DDBJ databases">
        <authorList>
            <consortium name="Pathogen Informatics"/>
        </authorList>
    </citation>
    <scope>NUCLEOTIDE SEQUENCE [LARGE SCALE GENOMIC DNA]</scope>
    <source>
        <strain evidence="11">Lake Konstanz</strain>
    </source>
</reference>
<evidence type="ECO:0000256" key="5">
    <source>
        <dbReference type="ARBA" id="ARBA00022989"/>
    </source>
</evidence>
<dbReference type="AlphaFoldDB" id="A0A0S4JQ57"/>
<dbReference type="PANTHER" id="PTHR12226">
    <property type="entry name" value="MANNOSE-P-DOLICHOL UTILIZATION DEFECT 1 LEC35 -RELATED"/>
    <property type="match status" value="1"/>
</dbReference>
<feature type="transmembrane region" description="Helical" evidence="9">
    <location>
        <begin position="125"/>
        <end position="141"/>
    </location>
</feature>
<organism evidence="10 11">
    <name type="scientific">Bodo saltans</name>
    <name type="common">Flagellated protozoan</name>
    <dbReference type="NCBI Taxonomy" id="75058"/>
    <lineage>
        <taxon>Eukaryota</taxon>
        <taxon>Discoba</taxon>
        <taxon>Euglenozoa</taxon>
        <taxon>Kinetoplastea</taxon>
        <taxon>Metakinetoplastina</taxon>
        <taxon>Eubodonida</taxon>
        <taxon>Bodonidae</taxon>
        <taxon>Bodo</taxon>
    </lineage>
</organism>
<evidence type="ECO:0000313" key="11">
    <source>
        <dbReference type="Proteomes" id="UP000051952"/>
    </source>
</evidence>
<evidence type="ECO:0000256" key="3">
    <source>
        <dbReference type="ARBA" id="ARBA00022692"/>
    </source>
</evidence>
<comment type="subcellular location">
    <subcellularLocation>
        <location evidence="1 8">Membrane</location>
        <topology evidence="1 8">Multi-pass membrane protein</topology>
    </subcellularLocation>
</comment>
<accession>A0A0S4JQ57</accession>
<dbReference type="GO" id="GO:0016020">
    <property type="term" value="C:membrane"/>
    <property type="evidence" value="ECO:0007669"/>
    <property type="project" value="UniProtKB-SubCell"/>
</dbReference>
<comment type="similarity">
    <text evidence="7 8">Belongs to the MPDU1 (TC 2.A.43.3) family.</text>
</comment>
<evidence type="ECO:0000256" key="4">
    <source>
        <dbReference type="ARBA" id="ARBA00022737"/>
    </source>
</evidence>
<dbReference type="InterPro" id="IPR006603">
    <property type="entry name" value="PQ-loop_rpt"/>
</dbReference>
<sequence>MRFRLKTNEQTKLCWHRCWQAVLSALLKCLPEGKHFNKNMQQQINELLQKSPQELGRFLISTVLGYGVVFGSVILKVPQILKILRSGSADGVSLTANLIELTGYAISTSWAVAQKFEFKDFGENVFILAQLVVLIGLVSFHQRSLGFGIAGIIGILSAMYALCIGAVSTSVHKSLLSFQLVLLLSSRVPQIYMSYRNRSTGQLAFLTFFLAFGGGCARLLTVFLNVPWENGKGTLLVQFGAAVLLNGIILSQIFLYGNKSATKKTPAAVTAKKTDAVSKKK</sequence>
<evidence type="ECO:0000256" key="1">
    <source>
        <dbReference type="ARBA" id="ARBA00004141"/>
    </source>
</evidence>
<feature type="transmembrane region" description="Helical" evidence="9">
    <location>
        <begin position="147"/>
        <end position="167"/>
    </location>
</feature>
<evidence type="ECO:0000256" key="6">
    <source>
        <dbReference type="ARBA" id="ARBA00023136"/>
    </source>
</evidence>
<name>A0A0S4JQ57_BODSA</name>
<dbReference type="Proteomes" id="UP000051952">
    <property type="component" value="Unassembled WGS sequence"/>
</dbReference>
<feature type="transmembrane region" description="Helical" evidence="9">
    <location>
        <begin position="203"/>
        <end position="224"/>
    </location>
</feature>
<evidence type="ECO:0000256" key="8">
    <source>
        <dbReference type="PIRNR" id="PIRNR023381"/>
    </source>
</evidence>
<dbReference type="SMART" id="SM00679">
    <property type="entry name" value="CTNS"/>
    <property type="match status" value="2"/>
</dbReference>
<gene>
    <name evidence="10" type="ORF">BSAL_44045</name>
</gene>
<keyword evidence="6 8" id="KW-0472">Membrane</keyword>
<feature type="transmembrane region" description="Helical" evidence="9">
    <location>
        <begin position="94"/>
        <end position="113"/>
    </location>
</feature>
<evidence type="ECO:0000313" key="10">
    <source>
        <dbReference type="EMBL" id="CUG93662.1"/>
    </source>
</evidence>
<protein>
    <recommendedName>
        <fullName evidence="8">Mannose-P-dolichol utilization defect 1 protein homolog</fullName>
    </recommendedName>
</protein>
<dbReference type="InterPro" id="IPR016817">
    <property type="entry name" value="MannP-dilichol_defect-1"/>
</dbReference>
<evidence type="ECO:0000256" key="2">
    <source>
        <dbReference type="ARBA" id="ARBA00022448"/>
    </source>
</evidence>
<dbReference type="OMA" id="WAERLFT"/>
<keyword evidence="11" id="KW-1185">Reference proteome</keyword>
<dbReference type="PANTHER" id="PTHR12226:SF2">
    <property type="entry name" value="MANNOSE-P-DOLICHOL UTILIZATION DEFECT 1 PROTEIN"/>
    <property type="match status" value="1"/>
</dbReference>
<dbReference type="Pfam" id="PF04193">
    <property type="entry name" value="PQ-loop"/>
    <property type="match status" value="2"/>
</dbReference>